<dbReference type="EMBL" id="BGPR01066884">
    <property type="protein sequence ID" value="GBO41294.1"/>
    <property type="molecule type" value="Genomic_DNA"/>
</dbReference>
<evidence type="ECO:0000256" key="1">
    <source>
        <dbReference type="SAM" id="MobiDB-lite"/>
    </source>
</evidence>
<dbReference type="EMBL" id="BGPR01066476">
    <property type="protein sequence ID" value="GBO41014.1"/>
    <property type="molecule type" value="Genomic_DNA"/>
</dbReference>
<gene>
    <name evidence="3" type="ORF">AVEN_162679_1</name>
    <name evidence="2" type="ORF">AVEN_92026_1</name>
</gene>
<comment type="caution">
    <text evidence="2">The sequence shown here is derived from an EMBL/GenBank/DDBJ whole genome shotgun (WGS) entry which is preliminary data.</text>
</comment>
<keyword evidence="4" id="KW-1185">Reference proteome</keyword>
<feature type="region of interest" description="Disordered" evidence="1">
    <location>
        <begin position="68"/>
        <end position="88"/>
    </location>
</feature>
<dbReference type="InterPro" id="IPR036397">
    <property type="entry name" value="RNaseH_sf"/>
</dbReference>
<dbReference type="Gene3D" id="3.30.420.10">
    <property type="entry name" value="Ribonuclease H-like superfamily/Ribonuclease H"/>
    <property type="match status" value="1"/>
</dbReference>
<reference evidence="2 4" key="1">
    <citation type="journal article" date="2019" name="Sci. Rep.">
        <title>Orb-weaving spider Araneus ventricosus genome elucidates the spidroin gene catalogue.</title>
        <authorList>
            <person name="Kono N."/>
            <person name="Nakamura H."/>
            <person name="Ohtoshi R."/>
            <person name="Moran D.A.P."/>
            <person name="Shinohara A."/>
            <person name="Yoshida Y."/>
            <person name="Fujiwara M."/>
            <person name="Mori M."/>
            <person name="Tomita M."/>
            <person name="Arakawa K."/>
        </authorList>
    </citation>
    <scope>NUCLEOTIDE SEQUENCE [LARGE SCALE GENOMIC DNA]</scope>
</reference>
<name>A0A4Y2WWK8_ARAVE</name>
<organism evidence="2 4">
    <name type="scientific">Araneus ventricosus</name>
    <name type="common">Orbweaver spider</name>
    <name type="synonym">Epeira ventricosa</name>
    <dbReference type="NCBI Taxonomy" id="182803"/>
    <lineage>
        <taxon>Eukaryota</taxon>
        <taxon>Metazoa</taxon>
        <taxon>Ecdysozoa</taxon>
        <taxon>Arthropoda</taxon>
        <taxon>Chelicerata</taxon>
        <taxon>Arachnida</taxon>
        <taxon>Araneae</taxon>
        <taxon>Araneomorphae</taxon>
        <taxon>Entelegynae</taxon>
        <taxon>Araneoidea</taxon>
        <taxon>Araneidae</taxon>
        <taxon>Araneus</taxon>
    </lineage>
</organism>
<evidence type="ECO:0000313" key="2">
    <source>
        <dbReference type="EMBL" id="GBO41014.1"/>
    </source>
</evidence>
<accession>A0A4Y2WWK8</accession>
<evidence type="ECO:0000313" key="3">
    <source>
        <dbReference type="EMBL" id="GBO41294.1"/>
    </source>
</evidence>
<dbReference type="Proteomes" id="UP000499080">
    <property type="component" value="Unassembled WGS sequence"/>
</dbReference>
<evidence type="ECO:0000313" key="4">
    <source>
        <dbReference type="Proteomes" id="UP000499080"/>
    </source>
</evidence>
<sequence length="88" mass="9972">MGHREAIPLKRPSMLSDVVIFLHDNTDSARQTQELLQKFKWKVWRHLLPFSPHLTPNMGSKHLSETRFASSSGVKTGAENWLSGQGCD</sequence>
<dbReference type="GO" id="GO:0003676">
    <property type="term" value="F:nucleic acid binding"/>
    <property type="evidence" value="ECO:0007669"/>
    <property type="project" value="InterPro"/>
</dbReference>
<evidence type="ECO:0008006" key="5">
    <source>
        <dbReference type="Google" id="ProtNLM"/>
    </source>
</evidence>
<protein>
    <recommendedName>
        <fullName evidence="5">Mos1 transposase HTH domain-containing protein</fullName>
    </recommendedName>
</protein>
<dbReference type="AlphaFoldDB" id="A0A4Y2WWK8"/>
<proteinExistence type="predicted"/>